<gene>
    <name evidence="4" type="ORF">NT2_01_06580</name>
</gene>
<dbReference type="PRINTS" id="PR00455">
    <property type="entry name" value="HTHTETR"/>
</dbReference>
<evidence type="ECO:0000256" key="1">
    <source>
        <dbReference type="ARBA" id="ARBA00023125"/>
    </source>
</evidence>
<keyword evidence="5" id="KW-1185">Reference proteome</keyword>
<reference evidence="4 5" key="1">
    <citation type="submission" date="2013-09" db="EMBL/GenBank/DDBJ databases">
        <title>Whole genome shotgun sequence of Novosphingobium tardaugens NBRC 16725.</title>
        <authorList>
            <person name="Isaki S."/>
            <person name="Hosoyama A."/>
            <person name="Tsuchikane K."/>
            <person name="Katsumata H."/>
            <person name="Ando Y."/>
            <person name="Yamazaki S."/>
            <person name="Fujita N."/>
        </authorList>
    </citation>
    <scope>NUCLEOTIDE SEQUENCE [LARGE SCALE GENOMIC DNA]</scope>
    <source>
        <strain evidence="4 5">NBRC 16725</strain>
    </source>
</reference>
<comment type="caution">
    <text evidence="4">The sequence shown here is derived from an EMBL/GenBank/DDBJ whole genome shotgun (WGS) entry which is preliminary data.</text>
</comment>
<evidence type="ECO:0000259" key="3">
    <source>
        <dbReference type="PROSITE" id="PS50977"/>
    </source>
</evidence>
<evidence type="ECO:0000313" key="4">
    <source>
        <dbReference type="EMBL" id="GAD47884.1"/>
    </source>
</evidence>
<dbReference type="InterPro" id="IPR009057">
    <property type="entry name" value="Homeodomain-like_sf"/>
</dbReference>
<dbReference type="PANTHER" id="PTHR30055">
    <property type="entry name" value="HTH-TYPE TRANSCRIPTIONAL REGULATOR RUTR"/>
    <property type="match status" value="1"/>
</dbReference>
<dbReference type="OrthoDB" id="9802802at2"/>
<dbReference type="SUPFAM" id="SSF46689">
    <property type="entry name" value="Homeodomain-like"/>
    <property type="match status" value="1"/>
</dbReference>
<dbReference type="InterPro" id="IPR050109">
    <property type="entry name" value="HTH-type_TetR-like_transc_reg"/>
</dbReference>
<sequence>MTRKRISGPERRTLILAAARRVFSQYGYEGAKTLQIAREANVSEALVYRHFPSKLALYRAVMRQVFKEQDDHYQLLGLQETNAAGLIRTLKTYFRTVIAEAEEDQEQRFRMTLASLAGDGNYASLIYRRSQRLNAKKVGEAHKNARESGEITGKPLSVANTAMFIEHVGTMISAIRALAPASRPYDSDNEDLAMDALWFCCRGIGLTDDVIARYIDA</sequence>
<dbReference type="EMBL" id="BASZ01000001">
    <property type="protein sequence ID" value="GAD47884.1"/>
    <property type="molecule type" value="Genomic_DNA"/>
</dbReference>
<evidence type="ECO:0000313" key="5">
    <source>
        <dbReference type="Proteomes" id="UP000016568"/>
    </source>
</evidence>
<accession>U2ZRA5</accession>
<dbReference type="Proteomes" id="UP000016568">
    <property type="component" value="Unassembled WGS sequence"/>
</dbReference>
<dbReference type="Gene3D" id="1.10.357.10">
    <property type="entry name" value="Tetracycline Repressor, domain 2"/>
    <property type="match status" value="1"/>
</dbReference>
<proteinExistence type="predicted"/>
<dbReference type="InterPro" id="IPR001647">
    <property type="entry name" value="HTH_TetR"/>
</dbReference>
<keyword evidence="1 2" id="KW-0238">DNA-binding</keyword>
<dbReference type="RefSeq" id="WP_021688791.1">
    <property type="nucleotide sequence ID" value="NZ_BASZ01000001.1"/>
</dbReference>
<organism evidence="4 5">
    <name type="scientific">Caenibius tardaugens NBRC 16725</name>
    <dbReference type="NCBI Taxonomy" id="1219035"/>
    <lineage>
        <taxon>Bacteria</taxon>
        <taxon>Pseudomonadati</taxon>
        <taxon>Pseudomonadota</taxon>
        <taxon>Alphaproteobacteria</taxon>
        <taxon>Sphingomonadales</taxon>
        <taxon>Erythrobacteraceae</taxon>
        <taxon>Caenibius</taxon>
    </lineage>
</organism>
<dbReference type="Pfam" id="PF00440">
    <property type="entry name" value="TetR_N"/>
    <property type="match status" value="1"/>
</dbReference>
<dbReference type="GO" id="GO:0000976">
    <property type="term" value="F:transcription cis-regulatory region binding"/>
    <property type="evidence" value="ECO:0007669"/>
    <property type="project" value="TreeGrafter"/>
</dbReference>
<feature type="DNA-binding region" description="H-T-H motif" evidence="2">
    <location>
        <begin position="32"/>
        <end position="51"/>
    </location>
</feature>
<dbReference type="PROSITE" id="PS50977">
    <property type="entry name" value="HTH_TETR_2"/>
    <property type="match status" value="1"/>
</dbReference>
<protein>
    <recommendedName>
        <fullName evidence="3">HTH tetR-type domain-containing protein</fullName>
    </recommendedName>
</protein>
<dbReference type="KEGG" id="ntd:EGO55_13850"/>
<feature type="domain" description="HTH tetR-type" evidence="3">
    <location>
        <begin position="9"/>
        <end position="69"/>
    </location>
</feature>
<name>U2ZRA5_9SPHN</name>
<dbReference type="eggNOG" id="COG1309">
    <property type="taxonomic scope" value="Bacteria"/>
</dbReference>
<dbReference type="AlphaFoldDB" id="U2ZRA5"/>
<dbReference type="PANTHER" id="PTHR30055:SF223">
    <property type="entry name" value="HTH-TYPE TRANSCRIPTIONAL REGULATOR UIDR"/>
    <property type="match status" value="1"/>
</dbReference>
<dbReference type="GO" id="GO:0003700">
    <property type="term" value="F:DNA-binding transcription factor activity"/>
    <property type="evidence" value="ECO:0007669"/>
    <property type="project" value="TreeGrafter"/>
</dbReference>
<evidence type="ECO:0000256" key="2">
    <source>
        <dbReference type="PROSITE-ProRule" id="PRU00335"/>
    </source>
</evidence>